<dbReference type="SUPFAM" id="SSF53756">
    <property type="entry name" value="UDP-Glycosyltransferase/glycogen phosphorylase"/>
    <property type="match status" value="1"/>
</dbReference>
<dbReference type="SUPFAM" id="SSF53448">
    <property type="entry name" value="Nucleotide-diphospho-sugar transferases"/>
    <property type="match status" value="1"/>
</dbReference>
<dbReference type="EC" id="2.4.-.-" evidence="3"/>
<dbReference type="InterPro" id="IPR001173">
    <property type="entry name" value="Glyco_trans_2-like"/>
</dbReference>
<proteinExistence type="predicted"/>
<keyword evidence="4" id="KW-1185">Reference proteome</keyword>
<dbReference type="Pfam" id="PF13439">
    <property type="entry name" value="Glyco_transf_4"/>
    <property type="match status" value="1"/>
</dbReference>
<dbReference type="RefSeq" id="WP_345864173.1">
    <property type="nucleotide sequence ID" value="NZ_JBDIMF010000002.1"/>
</dbReference>
<evidence type="ECO:0000313" key="4">
    <source>
        <dbReference type="Proteomes" id="UP001404104"/>
    </source>
</evidence>
<evidence type="ECO:0000259" key="2">
    <source>
        <dbReference type="Pfam" id="PF13439"/>
    </source>
</evidence>
<dbReference type="Gene3D" id="3.90.550.10">
    <property type="entry name" value="Spore Coat Polysaccharide Biosynthesis Protein SpsA, Chain A"/>
    <property type="match status" value="1"/>
</dbReference>
<name>A0ABU9XRD4_9SPHN</name>
<keyword evidence="3" id="KW-0328">Glycosyltransferase</keyword>
<feature type="domain" description="Glycosyltransferase 2-like" evidence="1">
    <location>
        <begin position="269"/>
        <end position="395"/>
    </location>
</feature>
<dbReference type="Pfam" id="PF13692">
    <property type="entry name" value="Glyco_trans_1_4"/>
    <property type="match status" value="1"/>
</dbReference>
<feature type="domain" description="Glycosyltransferase subfamily 4-like N-terminal" evidence="2">
    <location>
        <begin position="574"/>
        <end position="720"/>
    </location>
</feature>
<dbReference type="CDD" id="cd03801">
    <property type="entry name" value="GT4_PimA-like"/>
    <property type="match status" value="1"/>
</dbReference>
<dbReference type="EMBL" id="JBDIMF010000002">
    <property type="protein sequence ID" value="MEN2786384.1"/>
    <property type="molecule type" value="Genomic_DNA"/>
</dbReference>
<accession>A0ABU9XRD4</accession>
<dbReference type="Proteomes" id="UP001404104">
    <property type="component" value="Unassembled WGS sequence"/>
</dbReference>
<keyword evidence="3" id="KW-0808">Transferase</keyword>
<evidence type="ECO:0000313" key="3">
    <source>
        <dbReference type="EMBL" id="MEN2786384.1"/>
    </source>
</evidence>
<organism evidence="3 4">
    <name type="scientific">Sphingomonas qilianensis</name>
    <dbReference type="NCBI Taxonomy" id="1736690"/>
    <lineage>
        <taxon>Bacteria</taxon>
        <taxon>Pseudomonadati</taxon>
        <taxon>Pseudomonadota</taxon>
        <taxon>Alphaproteobacteria</taxon>
        <taxon>Sphingomonadales</taxon>
        <taxon>Sphingomonadaceae</taxon>
        <taxon>Sphingomonas</taxon>
    </lineage>
</organism>
<dbReference type="GO" id="GO:0016757">
    <property type="term" value="F:glycosyltransferase activity"/>
    <property type="evidence" value="ECO:0007669"/>
    <property type="project" value="UniProtKB-KW"/>
</dbReference>
<sequence length="935" mass="104401">MQTVNSPTRNWTISPQSMGLTQKQVEIAEAAFDRDFYLAANPELDDRGVDPFVHYMTQGWREGRDPSAHFETLAYLMAHRDVLRAGTNPFVHWLEAETNVGSGSTWAGLDSAATVAPVPVSAAAVPVAYAAQAAAPVVYAAQPAESLAPLFSGETEPEGGYNPTGLEGLTAREVATLREAFDIDYYLAQDTALATLADPFLHYMAVGWRRKLDPSPDFSTEYYLKSHADIAAAGINPFRHWVLFGRDERRGALSFRQGLAKVTARPSVSAIVPNYNHGRFLAQRIDSILCQTYDNISITVLDDCSSDDSRDVIDEYVARYPGRIRAIYNETNSGGVFRQWRKAIAETEGDLVWICESDDFCEPDFVERLVPHFRDRSVHVAFGRILETDIDGVPNDSLDTYRENAEPGIWDVSLVRPAAEWFANGFGVSNVIANVGGCLWRRAPISDDVWQEAQTYRVVGDWYLYIQVAGGGQIAWEPSAVSYFRRHGSNTSSKSFQGPNFYNELERLMVTLRSAWTVPEATVRHFYSHIVRQYEWFELEPKFGPLERHCSLTKMLQTQRTRPHLLMAMYGFIPGGGENFPIHLANHLVAAGWLVSFIIFETSTTNEFMRRSLNPAVAIYEAAWAVEYGAQRFLDEAGITIIHSHTVGAEMRFFHIWKVDDSVAYVVTLHGSYEASELGPEMVRQLAAPVDHFVYTADKNLKPLEPLRLPAERFTKLPNAMPIDPAPFPRTRAEMGIADDAIVFTLVARGIIRKGWRAAVGAFVELRKRHPGRSMHLCLVGEGDTPDALAKLHGRDPDISFLGYQSHINGLYRMTDVAIVPTRFSGESFPLCIIQALQVGTPVVASDVGEIRSMLIEDGRKGGIVIDPVRDTKKFTHNLLLGMEQMLDAPTRARYAAGAALLGEHYDMDRLVKVYADLYRRVLAAPRDHGESQIM</sequence>
<evidence type="ECO:0000259" key="1">
    <source>
        <dbReference type="Pfam" id="PF00535"/>
    </source>
</evidence>
<dbReference type="InterPro" id="IPR029044">
    <property type="entry name" value="Nucleotide-diphossugar_trans"/>
</dbReference>
<gene>
    <name evidence="3" type="ORF">ABC969_08125</name>
</gene>
<dbReference type="Pfam" id="PF00535">
    <property type="entry name" value="Glycos_transf_2"/>
    <property type="match status" value="1"/>
</dbReference>
<comment type="caution">
    <text evidence="3">The sequence shown here is derived from an EMBL/GenBank/DDBJ whole genome shotgun (WGS) entry which is preliminary data.</text>
</comment>
<dbReference type="PANTHER" id="PTHR12526">
    <property type="entry name" value="GLYCOSYLTRANSFERASE"/>
    <property type="match status" value="1"/>
</dbReference>
<protein>
    <submittedName>
        <fullName evidence="3">Glycosyltransferase</fullName>
        <ecNumber evidence="3">2.4.-.-</ecNumber>
    </submittedName>
</protein>
<dbReference type="Gene3D" id="3.40.50.2000">
    <property type="entry name" value="Glycogen Phosphorylase B"/>
    <property type="match status" value="2"/>
</dbReference>
<dbReference type="InterPro" id="IPR028098">
    <property type="entry name" value="Glyco_trans_4-like_N"/>
</dbReference>
<reference evidence="3 4" key="1">
    <citation type="submission" date="2024-05" db="EMBL/GenBank/DDBJ databases">
        <authorList>
            <person name="Liu Q."/>
            <person name="Xin Y.-H."/>
        </authorList>
    </citation>
    <scope>NUCLEOTIDE SEQUENCE [LARGE SCALE GENOMIC DNA]</scope>
    <source>
        <strain evidence="3 4">CGMCC 1.15349</strain>
    </source>
</reference>